<keyword evidence="2" id="KW-1185">Reference proteome</keyword>
<proteinExistence type="predicted"/>
<dbReference type="Proteomes" id="UP000076154">
    <property type="component" value="Unassembled WGS sequence"/>
</dbReference>
<evidence type="ECO:0000313" key="2">
    <source>
        <dbReference type="Proteomes" id="UP000076154"/>
    </source>
</evidence>
<gene>
    <name evidence="1" type="ORF">Hypma_004622</name>
</gene>
<accession>A0A369JXP9</accession>
<evidence type="ECO:0008006" key="3">
    <source>
        <dbReference type="Google" id="ProtNLM"/>
    </source>
</evidence>
<dbReference type="AlphaFoldDB" id="A0A369JXP9"/>
<name>A0A369JXP9_HYPMA</name>
<dbReference type="EMBL" id="LUEZ02000018">
    <property type="protein sequence ID" value="RDB27111.1"/>
    <property type="molecule type" value="Genomic_DNA"/>
</dbReference>
<reference evidence="1" key="1">
    <citation type="submission" date="2018-04" db="EMBL/GenBank/DDBJ databases">
        <title>Whole genome sequencing of Hypsizygus marmoreus.</title>
        <authorList>
            <person name="Choi I.-G."/>
            <person name="Min B."/>
            <person name="Kim J.-G."/>
            <person name="Kim S."/>
            <person name="Oh Y.-L."/>
            <person name="Kong W.-S."/>
            <person name="Park H."/>
            <person name="Jeong J."/>
            <person name="Song E.-S."/>
        </authorList>
    </citation>
    <scope>NUCLEOTIDE SEQUENCE [LARGE SCALE GENOMIC DNA]</scope>
    <source>
        <strain evidence="1">51987-8</strain>
    </source>
</reference>
<evidence type="ECO:0000313" key="1">
    <source>
        <dbReference type="EMBL" id="RDB27111.1"/>
    </source>
</evidence>
<dbReference type="InParanoid" id="A0A369JXP9"/>
<dbReference type="OrthoDB" id="2745898at2759"/>
<organism evidence="1 2">
    <name type="scientific">Hypsizygus marmoreus</name>
    <name type="common">White beech mushroom</name>
    <name type="synonym">Agaricus marmoreus</name>
    <dbReference type="NCBI Taxonomy" id="39966"/>
    <lineage>
        <taxon>Eukaryota</taxon>
        <taxon>Fungi</taxon>
        <taxon>Dikarya</taxon>
        <taxon>Basidiomycota</taxon>
        <taxon>Agaricomycotina</taxon>
        <taxon>Agaricomycetes</taxon>
        <taxon>Agaricomycetidae</taxon>
        <taxon>Agaricales</taxon>
        <taxon>Tricholomatineae</taxon>
        <taxon>Lyophyllaceae</taxon>
        <taxon>Hypsizygus</taxon>
    </lineage>
</organism>
<comment type="caution">
    <text evidence="1">The sequence shown here is derived from an EMBL/GenBank/DDBJ whole genome shotgun (WGS) entry which is preliminary data.</text>
</comment>
<protein>
    <recommendedName>
        <fullName evidence="3">F-box domain-containing protein</fullName>
    </recommendedName>
</protein>
<sequence length="424" mass="47842">MALRASNFVSPEIFSACLAPELIDNIIYHIHDAGDRSSLVACVQVSRLLRTRSQKHLFSTTTIRFPNPRFDERARDVAAPLVDILTAHSGLAKVIRHLRILDYSVGYWKDHYDSEDYDGFPKIHRKIDTTLPLLFGRLDSLASFTLAGPVMWAEGFHHTERGILSSTLVSSLLGMFLKTKASSRRRYELLSDQRDGGPVNDEYPSLSMASVLDHDISYRGLGYLECLEFDENSTSCLHHLYNHSHFEGPSSLTLSHLRELKMCGKASDMLLLASRVITDASATLEKFTWRINLTASGEFNPSPLVALKQASKLPPLHLLFTRISLLEPFHWMTPTVNFLSAHPTLENLVIAYSACRFLRGRQERFDELSSSLDAHLAKPEYFPALHRVTVVEITEKLRNDLRKSAEQARRSSMRCSACLDRGNG</sequence>